<keyword evidence="3" id="KW-0378">Hydrolase</keyword>
<evidence type="ECO:0000256" key="9">
    <source>
        <dbReference type="RuleBase" id="RU004016"/>
    </source>
</evidence>
<evidence type="ECO:0000313" key="11">
    <source>
        <dbReference type="EMBL" id="PIS07569.1"/>
    </source>
</evidence>
<evidence type="ECO:0000313" key="12">
    <source>
        <dbReference type="Proteomes" id="UP000231382"/>
    </source>
</evidence>
<feature type="active site" evidence="7">
    <location>
        <position position="153"/>
    </location>
</feature>
<dbReference type="InterPro" id="IPR012338">
    <property type="entry name" value="Beta-lactam/transpept-like"/>
</dbReference>
<evidence type="ECO:0000256" key="5">
    <source>
        <dbReference type="ARBA" id="ARBA00022984"/>
    </source>
</evidence>
<evidence type="ECO:0000256" key="8">
    <source>
        <dbReference type="PIRSR" id="PIRSR618044-2"/>
    </source>
</evidence>
<dbReference type="Proteomes" id="UP000231382">
    <property type="component" value="Unassembled WGS sequence"/>
</dbReference>
<protein>
    <recommendedName>
        <fullName evidence="10">Peptidase S11 D-alanyl-D-alanine carboxypeptidase A N-terminal domain-containing protein</fullName>
    </recommendedName>
</protein>
<keyword evidence="5" id="KW-0573">Peptidoglycan synthesis</keyword>
<gene>
    <name evidence="11" type="ORF">COT78_02620</name>
</gene>
<dbReference type="Pfam" id="PF00768">
    <property type="entry name" value="Peptidase_S11"/>
    <property type="match status" value="1"/>
</dbReference>
<dbReference type="GO" id="GO:0009002">
    <property type="term" value="F:serine-type D-Ala-D-Ala carboxypeptidase activity"/>
    <property type="evidence" value="ECO:0007669"/>
    <property type="project" value="InterPro"/>
</dbReference>
<evidence type="ECO:0000256" key="7">
    <source>
        <dbReference type="PIRSR" id="PIRSR618044-1"/>
    </source>
</evidence>
<evidence type="ECO:0000256" key="3">
    <source>
        <dbReference type="ARBA" id="ARBA00022801"/>
    </source>
</evidence>
<feature type="domain" description="Peptidase S11 D-alanyl-D-alanine carboxypeptidase A N-terminal" evidence="10">
    <location>
        <begin position="60"/>
        <end position="300"/>
    </location>
</feature>
<sequence>MFNLFLLFSIAFNTLGLSGAAIKVDSGLISRSAGDASVANAETLKVELPDILSYPTVNQDATKPKIYAKNYILLDSDSGAILASQKPYERVPVASTTKIMTAIVVLENYSLDDVATVHQDAVTAVSNSGAIPDFYTGEKMTVRNLLWCMLMNSSNVAAYALAEHMNSKNETGPQKFLTLMNQRARDLGLKDSDFRDPAGLDGKGYSTAFDLTVITKQALKSSLFAQIVRTKQSTVYDTSGRYIHQLNNSNRLVNEWNYPGAIGVKTGYMPDTAEQPGAGHTLVAAVERNGHTLISVILNTTADTPTASAEESRRLQDWGWMSVSWQ</sequence>
<feature type="active site" description="Proton acceptor" evidence="7">
    <location>
        <position position="98"/>
    </location>
</feature>
<evidence type="ECO:0000256" key="6">
    <source>
        <dbReference type="ARBA" id="ARBA00023316"/>
    </source>
</evidence>
<keyword evidence="2" id="KW-0732">Signal</keyword>
<dbReference type="PRINTS" id="PR00725">
    <property type="entry name" value="DADACBPTASE1"/>
</dbReference>
<reference evidence="12" key="1">
    <citation type="submission" date="2017-09" db="EMBL/GenBank/DDBJ databases">
        <title>Depth-based differentiation of microbial function through sediment-hosted aquifers and enrichment of novel symbionts in the deep terrestrial subsurface.</title>
        <authorList>
            <person name="Probst A.J."/>
            <person name="Ladd B."/>
            <person name="Jarett J.K."/>
            <person name="Geller-Mcgrath D.E."/>
            <person name="Sieber C.M.K."/>
            <person name="Emerson J.B."/>
            <person name="Anantharaman K."/>
            <person name="Thomas B.C."/>
            <person name="Malmstrom R."/>
            <person name="Stieglmeier M."/>
            <person name="Klingl A."/>
            <person name="Woyke T."/>
            <person name="Ryan C.M."/>
            <person name="Banfield J.F."/>
        </authorList>
    </citation>
    <scope>NUCLEOTIDE SEQUENCE [LARGE SCALE GENOMIC DNA]</scope>
</reference>
<organism evidence="11 12">
    <name type="scientific">Candidatus Berkelbacteria bacterium CG10_big_fil_rev_8_21_14_0_10_43_13</name>
    <dbReference type="NCBI Taxonomy" id="1974514"/>
    <lineage>
        <taxon>Bacteria</taxon>
        <taxon>Candidatus Berkelbacteria</taxon>
    </lineage>
</organism>
<name>A0A2H0W658_9BACT</name>
<keyword evidence="4" id="KW-0133">Cell shape</keyword>
<feature type="active site" description="Acyl-ester intermediate" evidence="7">
    <location>
        <position position="95"/>
    </location>
</feature>
<proteinExistence type="inferred from homology"/>
<comment type="caution">
    <text evidence="11">The sequence shown here is derived from an EMBL/GenBank/DDBJ whole genome shotgun (WGS) entry which is preliminary data.</text>
</comment>
<dbReference type="Gene3D" id="3.40.710.10">
    <property type="entry name" value="DD-peptidase/beta-lactamase superfamily"/>
    <property type="match status" value="1"/>
</dbReference>
<evidence type="ECO:0000256" key="2">
    <source>
        <dbReference type="ARBA" id="ARBA00022729"/>
    </source>
</evidence>
<dbReference type="PANTHER" id="PTHR21581">
    <property type="entry name" value="D-ALANYL-D-ALANINE CARBOXYPEPTIDASE"/>
    <property type="match status" value="1"/>
</dbReference>
<evidence type="ECO:0000256" key="1">
    <source>
        <dbReference type="ARBA" id="ARBA00007164"/>
    </source>
</evidence>
<evidence type="ECO:0000256" key="4">
    <source>
        <dbReference type="ARBA" id="ARBA00022960"/>
    </source>
</evidence>
<accession>A0A2H0W658</accession>
<dbReference type="InterPro" id="IPR018044">
    <property type="entry name" value="Peptidase_S11"/>
</dbReference>
<dbReference type="EMBL" id="PEZW01000018">
    <property type="protein sequence ID" value="PIS07569.1"/>
    <property type="molecule type" value="Genomic_DNA"/>
</dbReference>
<dbReference type="GO" id="GO:0006508">
    <property type="term" value="P:proteolysis"/>
    <property type="evidence" value="ECO:0007669"/>
    <property type="project" value="InterPro"/>
</dbReference>
<dbReference type="SUPFAM" id="SSF56601">
    <property type="entry name" value="beta-lactamase/transpeptidase-like"/>
    <property type="match status" value="1"/>
</dbReference>
<dbReference type="InterPro" id="IPR001967">
    <property type="entry name" value="Peptidase_S11_N"/>
</dbReference>
<evidence type="ECO:0000259" key="10">
    <source>
        <dbReference type="Pfam" id="PF00768"/>
    </source>
</evidence>
<dbReference type="GO" id="GO:0009252">
    <property type="term" value="P:peptidoglycan biosynthetic process"/>
    <property type="evidence" value="ECO:0007669"/>
    <property type="project" value="UniProtKB-KW"/>
</dbReference>
<dbReference type="PANTHER" id="PTHR21581:SF33">
    <property type="entry name" value="D-ALANYL-D-ALANINE CARBOXYPEPTIDASE DACB"/>
    <property type="match status" value="1"/>
</dbReference>
<keyword evidence="6" id="KW-0961">Cell wall biogenesis/degradation</keyword>
<dbReference type="AlphaFoldDB" id="A0A2H0W658"/>
<dbReference type="GO" id="GO:0071555">
    <property type="term" value="P:cell wall organization"/>
    <property type="evidence" value="ECO:0007669"/>
    <property type="project" value="UniProtKB-KW"/>
</dbReference>
<comment type="similarity">
    <text evidence="1 9">Belongs to the peptidase S11 family.</text>
</comment>
<feature type="binding site" evidence="8">
    <location>
        <position position="265"/>
    </location>
    <ligand>
        <name>substrate</name>
    </ligand>
</feature>
<dbReference type="GO" id="GO:0008360">
    <property type="term" value="P:regulation of cell shape"/>
    <property type="evidence" value="ECO:0007669"/>
    <property type="project" value="UniProtKB-KW"/>
</dbReference>